<dbReference type="AlphaFoldDB" id="A0A7W7LI95"/>
<dbReference type="SMART" id="SM00866">
    <property type="entry name" value="UTRA"/>
    <property type="match status" value="1"/>
</dbReference>
<dbReference type="GO" id="GO:0003700">
    <property type="term" value="F:DNA-binding transcription factor activity"/>
    <property type="evidence" value="ECO:0007669"/>
    <property type="project" value="InterPro"/>
</dbReference>
<dbReference type="RefSeq" id="WP_184740219.1">
    <property type="nucleotide sequence ID" value="NZ_BMRW01000026.1"/>
</dbReference>
<protein>
    <submittedName>
        <fullName evidence="6">GntR family transcriptional regulator</fullName>
    </submittedName>
</protein>
<feature type="compositionally biased region" description="Basic and acidic residues" evidence="4">
    <location>
        <begin position="77"/>
        <end position="93"/>
    </location>
</feature>
<gene>
    <name evidence="6" type="ORF">FHS38_006858</name>
</gene>
<accession>A0A7W7LI95</accession>
<feature type="domain" description="HTH gntR-type" evidence="5">
    <location>
        <begin position="2"/>
        <end position="70"/>
    </location>
</feature>
<dbReference type="PANTHER" id="PTHR44846:SF17">
    <property type="entry name" value="GNTR-FAMILY TRANSCRIPTIONAL REGULATOR"/>
    <property type="match status" value="1"/>
</dbReference>
<dbReference type="Pfam" id="PF07702">
    <property type="entry name" value="UTRA"/>
    <property type="match status" value="1"/>
</dbReference>
<evidence type="ECO:0000256" key="4">
    <source>
        <dbReference type="SAM" id="MobiDB-lite"/>
    </source>
</evidence>
<dbReference type="GO" id="GO:0045892">
    <property type="term" value="P:negative regulation of DNA-templated transcription"/>
    <property type="evidence" value="ECO:0007669"/>
    <property type="project" value="TreeGrafter"/>
</dbReference>
<dbReference type="EMBL" id="JACHJG010000025">
    <property type="protein sequence ID" value="MBB4890768.1"/>
    <property type="molecule type" value="Genomic_DNA"/>
</dbReference>
<sequence length="253" mass="27761">MAKRYELIADDLRQQIGTGTIESDARLPTETALSSQYRVGLPTVRQALSVLQAEGLIEKRHGRGNFVRRSRQQLEYANDRNLPEADSTRRHEPTAGSDTDVTVSCCELGATDELASRLGVPVGTRLLEFTYRSQRVEDDAPYSIVRSYMVRAMVAEATMAPVSDRSPWGDAYREWFTGTGIELDHVVERLTARPPSADEALALGIAPGVSVVAIQRTSVDTRGVVVETADLLLSGDRVAAVYTTPVIRARQLC</sequence>
<dbReference type="Pfam" id="PF00392">
    <property type="entry name" value="GntR"/>
    <property type="match status" value="1"/>
</dbReference>
<evidence type="ECO:0000256" key="3">
    <source>
        <dbReference type="ARBA" id="ARBA00023163"/>
    </source>
</evidence>
<dbReference type="InterPro" id="IPR036390">
    <property type="entry name" value="WH_DNA-bd_sf"/>
</dbReference>
<dbReference type="PROSITE" id="PS50949">
    <property type="entry name" value="HTH_GNTR"/>
    <property type="match status" value="1"/>
</dbReference>
<dbReference type="PANTHER" id="PTHR44846">
    <property type="entry name" value="MANNOSYL-D-GLYCERATE TRANSPORT/METABOLISM SYSTEM REPRESSOR MNGR-RELATED"/>
    <property type="match status" value="1"/>
</dbReference>
<evidence type="ECO:0000259" key="5">
    <source>
        <dbReference type="PROSITE" id="PS50949"/>
    </source>
</evidence>
<keyword evidence="7" id="KW-1185">Reference proteome</keyword>
<comment type="caution">
    <text evidence="6">The sequence shown here is derived from an EMBL/GenBank/DDBJ whole genome shotgun (WGS) entry which is preliminary data.</text>
</comment>
<evidence type="ECO:0000313" key="7">
    <source>
        <dbReference type="Proteomes" id="UP000556436"/>
    </source>
</evidence>
<dbReference type="Gene3D" id="1.10.10.10">
    <property type="entry name" value="Winged helix-like DNA-binding domain superfamily/Winged helix DNA-binding domain"/>
    <property type="match status" value="1"/>
</dbReference>
<dbReference type="InterPro" id="IPR036388">
    <property type="entry name" value="WH-like_DNA-bd_sf"/>
</dbReference>
<dbReference type="InterPro" id="IPR028978">
    <property type="entry name" value="Chorismate_lyase_/UTRA_dom_sf"/>
</dbReference>
<name>A0A7W7LI95_STRNE</name>
<evidence type="ECO:0000256" key="1">
    <source>
        <dbReference type="ARBA" id="ARBA00023015"/>
    </source>
</evidence>
<dbReference type="SUPFAM" id="SSF64288">
    <property type="entry name" value="Chorismate lyase-like"/>
    <property type="match status" value="1"/>
</dbReference>
<dbReference type="SUPFAM" id="SSF46785">
    <property type="entry name" value="Winged helix' DNA-binding domain"/>
    <property type="match status" value="1"/>
</dbReference>
<dbReference type="Proteomes" id="UP000556436">
    <property type="component" value="Unassembled WGS sequence"/>
</dbReference>
<dbReference type="InterPro" id="IPR000524">
    <property type="entry name" value="Tscrpt_reg_HTH_GntR"/>
</dbReference>
<dbReference type="InterPro" id="IPR011663">
    <property type="entry name" value="UTRA"/>
</dbReference>
<dbReference type="PRINTS" id="PR00035">
    <property type="entry name" value="HTHGNTR"/>
</dbReference>
<dbReference type="InterPro" id="IPR050679">
    <property type="entry name" value="Bact_HTH_transcr_reg"/>
</dbReference>
<dbReference type="CDD" id="cd07377">
    <property type="entry name" value="WHTH_GntR"/>
    <property type="match status" value="1"/>
</dbReference>
<keyword evidence="3" id="KW-0804">Transcription</keyword>
<organism evidence="6 7">
    <name type="scientific">Streptomyces netropsis</name>
    <name type="common">Streptoverticillium netropsis</name>
    <dbReference type="NCBI Taxonomy" id="55404"/>
    <lineage>
        <taxon>Bacteria</taxon>
        <taxon>Bacillati</taxon>
        <taxon>Actinomycetota</taxon>
        <taxon>Actinomycetes</taxon>
        <taxon>Kitasatosporales</taxon>
        <taxon>Streptomycetaceae</taxon>
        <taxon>Streptomyces</taxon>
    </lineage>
</organism>
<feature type="region of interest" description="Disordered" evidence="4">
    <location>
        <begin position="68"/>
        <end position="100"/>
    </location>
</feature>
<proteinExistence type="predicted"/>
<dbReference type="GO" id="GO:0003677">
    <property type="term" value="F:DNA binding"/>
    <property type="evidence" value="ECO:0007669"/>
    <property type="project" value="UniProtKB-KW"/>
</dbReference>
<keyword evidence="1" id="KW-0805">Transcription regulation</keyword>
<dbReference type="Gene3D" id="3.40.1410.10">
    <property type="entry name" value="Chorismate lyase-like"/>
    <property type="match status" value="1"/>
</dbReference>
<evidence type="ECO:0000256" key="2">
    <source>
        <dbReference type="ARBA" id="ARBA00023125"/>
    </source>
</evidence>
<keyword evidence="2" id="KW-0238">DNA-binding</keyword>
<reference evidence="6 7" key="1">
    <citation type="submission" date="2020-08" db="EMBL/GenBank/DDBJ databases">
        <title>Genomic Encyclopedia of Type Strains, Phase III (KMG-III): the genomes of soil and plant-associated and newly described type strains.</title>
        <authorList>
            <person name="Whitman W."/>
        </authorList>
    </citation>
    <scope>NUCLEOTIDE SEQUENCE [LARGE SCALE GENOMIC DNA]</scope>
    <source>
        <strain evidence="6 7">CECT 3265</strain>
    </source>
</reference>
<evidence type="ECO:0000313" key="6">
    <source>
        <dbReference type="EMBL" id="MBB4890768.1"/>
    </source>
</evidence>
<dbReference type="SMART" id="SM00345">
    <property type="entry name" value="HTH_GNTR"/>
    <property type="match status" value="1"/>
</dbReference>